<keyword evidence="3" id="KW-1185">Reference proteome</keyword>
<dbReference type="Proteomes" id="UP000296706">
    <property type="component" value="Chromosome"/>
</dbReference>
<dbReference type="STRING" id="1457250.GCA_000755225_02634"/>
<organism evidence="2 3">
    <name type="scientific">Halapricum salinum</name>
    <dbReference type="NCBI Taxonomy" id="1457250"/>
    <lineage>
        <taxon>Archaea</taxon>
        <taxon>Methanobacteriati</taxon>
        <taxon>Methanobacteriota</taxon>
        <taxon>Stenosarchaea group</taxon>
        <taxon>Halobacteria</taxon>
        <taxon>Halobacteriales</taxon>
        <taxon>Haloarculaceae</taxon>
        <taxon>Halapricum</taxon>
    </lineage>
</organism>
<keyword evidence="1" id="KW-0812">Transmembrane</keyword>
<evidence type="ECO:0000313" key="3">
    <source>
        <dbReference type="Proteomes" id="UP000296706"/>
    </source>
</evidence>
<dbReference type="InterPro" id="IPR055713">
    <property type="entry name" value="DUF7289"/>
</dbReference>
<dbReference type="EMBL" id="CP031310">
    <property type="protein sequence ID" value="QCC50009.1"/>
    <property type="molecule type" value="Genomic_DNA"/>
</dbReference>
<sequence>MDQRPGSGRLDDRGLSEVLGFALVFALVVSTVILVALIGFGSLEETRDAEELNNAERAFDVLADNMADIYEEGAPSRATEISLQSAQLQVGDPIMMNVSAINASGGTEVNQFPIDPIVFESGDSKVLYAGGATFRTQGDNGVMVAGPPLVNASENLLLPIVQTRHRGDVTSTSGQTVRVRAVNRQRRSVPGFNEDPTSHQKIILNITSPRAGLWKSYLTEQQQLSCVTPREDNVRCTVDDPESVFLTRTLIIYEFET</sequence>
<proteinExistence type="predicted"/>
<dbReference type="Pfam" id="PF23960">
    <property type="entry name" value="DUF7289"/>
    <property type="match status" value="1"/>
</dbReference>
<dbReference type="AlphaFoldDB" id="A0A4D6H862"/>
<evidence type="ECO:0000256" key="1">
    <source>
        <dbReference type="SAM" id="Phobius"/>
    </source>
</evidence>
<dbReference type="OrthoDB" id="118051at2157"/>
<accession>A0A4D6H862</accession>
<dbReference type="KEGG" id="hsn:DV733_01690"/>
<keyword evidence="1" id="KW-1133">Transmembrane helix</keyword>
<evidence type="ECO:0000313" key="2">
    <source>
        <dbReference type="EMBL" id="QCC50009.1"/>
    </source>
</evidence>
<keyword evidence="1" id="KW-0472">Membrane</keyword>
<reference evidence="2 3" key="1">
    <citation type="journal article" date="2019" name="Nat. Commun.">
        <title>A new type of DNA phosphorothioation-based antiviral system in archaea.</title>
        <authorList>
            <person name="Xiong L."/>
            <person name="Liu S."/>
            <person name="Chen S."/>
            <person name="Xiao Y."/>
            <person name="Zhu B."/>
            <person name="Gao Y."/>
            <person name="Zhang Y."/>
            <person name="Chen B."/>
            <person name="Luo J."/>
            <person name="Deng Z."/>
            <person name="Chen X."/>
            <person name="Wang L."/>
            <person name="Chen S."/>
        </authorList>
    </citation>
    <scope>NUCLEOTIDE SEQUENCE [LARGE SCALE GENOMIC DNA]</scope>
    <source>
        <strain evidence="2 3">CBA1105</strain>
    </source>
</reference>
<feature type="transmembrane region" description="Helical" evidence="1">
    <location>
        <begin position="20"/>
        <end position="40"/>
    </location>
</feature>
<protein>
    <submittedName>
        <fullName evidence="2">Uncharacterized protein</fullName>
    </submittedName>
</protein>
<gene>
    <name evidence="2" type="ORF">DV733_01690</name>
</gene>
<name>A0A4D6H862_9EURY</name>